<dbReference type="Gene3D" id="3.40.50.1820">
    <property type="entry name" value="alpha/beta hydrolase"/>
    <property type="match status" value="1"/>
</dbReference>
<proteinExistence type="predicted"/>
<dbReference type="SUPFAM" id="SSF53474">
    <property type="entry name" value="alpha/beta-Hydrolases"/>
    <property type="match status" value="1"/>
</dbReference>
<evidence type="ECO:0000313" key="3">
    <source>
        <dbReference type="Proteomes" id="UP000256964"/>
    </source>
</evidence>
<gene>
    <name evidence="2" type="ORF">OH76DRAFT_105445</name>
</gene>
<evidence type="ECO:0000313" key="2">
    <source>
        <dbReference type="EMBL" id="RDX42432.1"/>
    </source>
</evidence>
<dbReference type="STRING" id="139420.A0A371CQ99"/>
<name>A0A371CQ99_9APHY</name>
<feature type="region of interest" description="Disordered" evidence="1">
    <location>
        <begin position="122"/>
        <end position="153"/>
    </location>
</feature>
<reference evidence="2 3" key="1">
    <citation type="journal article" date="2018" name="Biotechnol. Biofuels">
        <title>Integrative visual omics of the white-rot fungus Polyporus brumalis exposes the biotechnological potential of its oxidative enzymes for delignifying raw plant biomass.</title>
        <authorList>
            <person name="Miyauchi S."/>
            <person name="Rancon A."/>
            <person name="Drula E."/>
            <person name="Hage H."/>
            <person name="Chaduli D."/>
            <person name="Favel A."/>
            <person name="Grisel S."/>
            <person name="Henrissat B."/>
            <person name="Herpoel-Gimbert I."/>
            <person name="Ruiz-Duenas F.J."/>
            <person name="Chevret D."/>
            <person name="Hainaut M."/>
            <person name="Lin J."/>
            <person name="Wang M."/>
            <person name="Pangilinan J."/>
            <person name="Lipzen A."/>
            <person name="Lesage-Meessen L."/>
            <person name="Navarro D."/>
            <person name="Riley R."/>
            <person name="Grigoriev I.V."/>
            <person name="Zhou S."/>
            <person name="Raouche S."/>
            <person name="Rosso M.N."/>
        </authorList>
    </citation>
    <scope>NUCLEOTIDE SEQUENCE [LARGE SCALE GENOMIC DNA]</scope>
    <source>
        <strain evidence="2 3">BRFM 1820</strain>
    </source>
</reference>
<dbReference type="Proteomes" id="UP000256964">
    <property type="component" value="Unassembled WGS sequence"/>
</dbReference>
<dbReference type="EMBL" id="KZ857485">
    <property type="protein sequence ID" value="RDX42432.1"/>
    <property type="molecule type" value="Genomic_DNA"/>
</dbReference>
<protein>
    <submittedName>
        <fullName evidence="2">Uncharacterized protein</fullName>
    </submittedName>
</protein>
<dbReference type="OrthoDB" id="408631at2759"/>
<feature type="compositionally biased region" description="Basic and acidic residues" evidence="1">
    <location>
        <begin position="122"/>
        <end position="140"/>
    </location>
</feature>
<dbReference type="InterPro" id="IPR029058">
    <property type="entry name" value="AB_hydrolase_fold"/>
</dbReference>
<organism evidence="2 3">
    <name type="scientific">Lentinus brumalis</name>
    <dbReference type="NCBI Taxonomy" id="2498619"/>
    <lineage>
        <taxon>Eukaryota</taxon>
        <taxon>Fungi</taxon>
        <taxon>Dikarya</taxon>
        <taxon>Basidiomycota</taxon>
        <taxon>Agaricomycotina</taxon>
        <taxon>Agaricomycetes</taxon>
        <taxon>Polyporales</taxon>
        <taxon>Polyporaceae</taxon>
        <taxon>Lentinus</taxon>
    </lineage>
</organism>
<keyword evidence="3" id="KW-1185">Reference proteome</keyword>
<dbReference type="AlphaFoldDB" id="A0A371CQ99"/>
<sequence length="153" mass="16843">MDPEFAEAFARSQGFVDVSAAASAPSLGTSMVKIAREKARDAVHASVQYFTERLPPTSTYMVEDKHIRVENGEIRVRCLVPISNDQSATFPVMVWFHGGGWIVGDLDQDDAFLRGLSCDGAGRRRGDEKQRSRDVREQRKGARTGVDSAGIQN</sequence>
<evidence type="ECO:0000256" key="1">
    <source>
        <dbReference type="SAM" id="MobiDB-lite"/>
    </source>
</evidence>
<accession>A0A371CQ99</accession>